<keyword evidence="2" id="KW-0479">Metal-binding</keyword>
<evidence type="ECO:0000256" key="4">
    <source>
        <dbReference type="ARBA" id="ARBA00022771"/>
    </source>
</evidence>
<evidence type="ECO:0000259" key="9">
    <source>
        <dbReference type="PROSITE" id="PS50157"/>
    </source>
</evidence>
<evidence type="ECO:0000256" key="1">
    <source>
        <dbReference type="ARBA" id="ARBA00004123"/>
    </source>
</evidence>
<evidence type="ECO:0000313" key="11">
    <source>
        <dbReference type="Proteomes" id="UP000245119"/>
    </source>
</evidence>
<evidence type="ECO:0000256" key="6">
    <source>
        <dbReference type="ARBA" id="ARBA00023242"/>
    </source>
</evidence>
<keyword evidence="5" id="KW-0862">Zinc</keyword>
<evidence type="ECO:0000256" key="3">
    <source>
        <dbReference type="ARBA" id="ARBA00022737"/>
    </source>
</evidence>
<feature type="domain" description="C2H2-type" evidence="9">
    <location>
        <begin position="422"/>
        <end position="449"/>
    </location>
</feature>
<name>A0A2T7NQY3_POMCA</name>
<dbReference type="PANTHER" id="PTHR23235">
    <property type="entry name" value="KRUEPPEL-LIKE TRANSCRIPTION FACTOR"/>
    <property type="match status" value="1"/>
</dbReference>
<dbReference type="FunFam" id="3.30.160.60:FF:000125">
    <property type="entry name" value="Putative zinc finger protein 143"/>
    <property type="match status" value="1"/>
</dbReference>
<proteinExistence type="predicted"/>
<organism evidence="10 11">
    <name type="scientific">Pomacea canaliculata</name>
    <name type="common">Golden apple snail</name>
    <dbReference type="NCBI Taxonomy" id="400727"/>
    <lineage>
        <taxon>Eukaryota</taxon>
        <taxon>Metazoa</taxon>
        <taxon>Spiralia</taxon>
        <taxon>Lophotrochozoa</taxon>
        <taxon>Mollusca</taxon>
        <taxon>Gastropoda</taxon>
        <taxon>Caenogastropoda</taxon>
        <taxon>Architaenioglossa</taxon>
        <taxon>Ampullarioidea</taxon>
        <taxon>Ampullariidae</taxon>
        <taxon>Pomacea</taxon>
    </lineage>
</organism>
<evidence type="ECO:0000256" key="8">
    <source>
        <dbReference type="SAM" id="MobiDB-lite"/>
    </source>
</evidence>
<protein>
    <recommendedName>
        <fullName evidence="9">C2H2-type domain-containing protein</fullName>
    </recommendedName>
</protein>
<dbReference type="Proteomes" id="UP000245119">
    <property type="component" value="Linkage Group LG10"/>
</dbReference>
<keyword evidence="6" id="KW-0539">Nucleus</keyword>
<dbReference type="PROSITE" id="PS50157">
    <property type="entry name" value="ZINC_FINGER_C2H2_2"/>
    <property type="match status" value="3"/>
</dbReference>
<comment type="subcellular location">
    <subcellularLocation>
        <location evidence="1">Nucleus</location>
    </subcellularLocation>
</comment>
<dbReference type="STRING" id="400727.A0A2T7NQY3"/>
<dbReference type="SMART" id="SM00355">
    <property type="entry name" value="ZnF_C2H2"/>
    <property type="match status" value="3"/>
</dbReference>
<feature type="region of interest" description="Disordered" evidence="8">
    <location>
        <begin position="1"/>
        <end position="21"/>
    </location>
</feature>
<dbReference type="SUPFAM" id="SSF57667">
    <property type="entry name" value="beta-beta-alpha zinc fingers"/>
    <property type="match status" value="2"/>
</dbReference>
<evidence type="ECO:0000313" key="10">
    <source>
        <dbReference type="EMBL" id="PVD23580.1"/>
    </source>
</evidence>
<dbReference type="PANTHER" id="PTHR23235:SF164">
    <property type="entry name" value="C2H2-TYPE DOMAIN-CONTAINING PROTEIN"/>
    <property type="match status" value="1"/>
</dbReference>
<dbReference type="GO" id="GO:0008270">
    <property type="term" value="F:zinc ion binding"/>
    <property type="evidence" value="ECO:0007669"/>
    <property type="project" value="UniProtKB-KW"/>
</dbReference>
<keyword evidence="4 7" id="KW-0863">Zinc-finger</keyword>
<keyword evidence="3" id="KW-0677">Repeat</keyword>
<feature type="domain" description="C2H2-type" evidence="9">
    <location>
        <begin position="362"/>
        <end position="391"/>
    </location>
</feature>
<accession>A0A2T7NQY3</accession>
<gene>
    <name evidence="10" type="ORF">C0Q70_16852</name>
</gene>
<dbReference type="GO" id="GO:0000981">
    <property type="term" value="F:DNA-binding transcription factor activity, RNA polymerase II-specific"/>
    <property type="evidence" value="ECO:0007669"/>
    <property type="project" value="TreeGrafter"/>
</dbReference>
<dbReference type="Pfam" id="PF00096">
    <property type="entry name" value="zf-C2H2"/>
    <property type="match status" value="2"/>
</dbReference>
<feature type="domain" description="C2H2-type" evidence="9">
    <location>
        <begin position="392"/>
        <end position="421"/>
    </location>
</feature>
<feature type="compositionally biased region" description="Polar residues" evidence="8">
    <location>
        <begin position="1"/>
        <end position="15"/>
    </location>
</feature>
<sequence>MSMSASPPATPQSDFESMPCGAGEATCKDAMAEQVAAETLLSFSNSGQDRMLQNNMVDFSGHNGCPTPPHSEDGSSNPYAATEFIQDASICCVAAKKESRLAQLLREAPIDLSPRKERPIPVSVIVPNNLSRIPDSCKPLRKRCFSDISFEGSFDQARAAEKPAKDLLQDFVKDNSCSMVLSELGRVSAQQKQVERTRLDEIRQRLQSPVLSSNIQSQTSVSVLDLGHPQQLSKTTALPVTLPLTPVSPPATAKSLNILSSIPMLPLPNTDCTITLQHVSHPLDRPIAIPLTQTPIVQVIVVNGLNASTPQCVKPQCSVSVGKNKSEQYCPIAPAPATVKSPCGVQMDEDGTTCDGKRRRTHVCSYKSCQKTYFKSSHLKAHIRTHTGEKPFVCEWAKCGRRFARSDERSRHMRTHTGEKKFPCPSCDRKFMRSDHLAKHMRRHAANKKN</sequence>
<dbReference type="OrthoDB" id="6100704at2759"/>
<dbReference type="FunFam" id="3.30.160.60:FF:000018">
    <property type="entry name" value="Krueppel-like factor 15"/>
    <property type="match status" value="1"/>
</dbReference>
<dbReference type="Gene3D" id="3.30.160.60">
    <property type="entry name" value="Classic Zinc Finger"/>
    <property type="match status" value="3"/>
</dbReference>
<dbReference type="FunFam" id="3.30.160.60:FF:000624">
    <property type="entry name" value="zinc finger protein 697"/>
    <property type="match status" value="1"/>
</dbReference>
<dbReference type="AlphaFoldDB" id="A0A2T7NQY3"/>
<dbReference type="EMBL" id="PZQS01000010">
    <property type="protein sequence ID" value="PVD23580.1"/>
    <property type="molecule type" value="Genomic_DNA"/>
</dbReference>
<dbReference type="GO" id="GO:0000978">
    <property type="term" value="F:RNA polymerase II cis-regulatory region sequence-specific DNA binding"/>
    <property type="evidence" value="ECO:0007669"/>
    <property type="project" value="TreeGrafter"/>
</dbReference>
<dbReference type="PROSITE" id="PS00028">
    <property type="entry name" value="ZINC_FINGER_C2H2_1"/>
    <property type="match status" value="3"/>
</dbReference>
<keyword evidence="11" id="KW-1185">Reference proteome</keyword>
<evidence type="ECO:0000256" key="7">
    <source>
        <dbReference type="PROSITE-ProRule" id="PRU00042"/>
    </source>
</evidence>
<evidence type="ECO:0000256" key="5">
    <source>
        <dbReference type="ARBA" id="ARBA00022833"/>
    </source>
</evidence>
<comment type="caution">
    <text evidence="10">The sequence shown here is derived from an EMBL/GenBank/DDBJ whole genome shotgun (WGS) entry which is preliminary data.</text>
</comment>
<dbReference type="InterPro" id="IPR013087">
    <property type="entry name" value="Znf_C2H2_type"/>
</dbReference>
<evidence type="ECO:0000256" key="2">
    <source>
        <dbReference type="ARBA" id="ARBA00022723"/>
    </source>
</evidence>
<dbReference type="GO" id="GO:0005634">
    <property type="term" value="C:nucleus"/>
    <property type="evidence" value="ECO:0007669"/>
    <property type="project" value="UniProtKB-SubCell"/>
</dbReference>
<dbReference type="InterPro" id="IPR036236">
    <property type="entry name" value="Znf_C2H2_sf"/>
</dbReference>
<reference evidence="10 11" key="1">
    <citation type="submission" date="2018-04" db="EMBL/GenBank/DDBJ databases">
        <title>The genome of golden apple snail Pomacea canaliculata provides insight into stress tolerance and invasive adaptation.</title>
        <authorList>
            <person name="Liu C."/>
            <person name="Liu B."/>
            <person name="Ren Y."/>
            <person name="Zhang Y."/>
            <person name="Wang H."/>
            <person name="Li S."/>
            <person name="Jiang F."/>
            <person name="Yin L."/>
            <person name="Zhang G."/>
            <person name="Qian W."/>
            <person name="Fan W."/>
        </authorList>
    </citation>
    <scope>NUCLEOTIDE SEQUENCE [LARGE SCALE GENOMIC DNA]</scope>
    <source>
        <strain evidence="10">SZHN2017</strain>
        <tissue evidence="10">Muscle</tissue>
    </source>
</reference>